<dbReference type="AlphaFoldDB" id="A0A4S8Q968"/>
<dbReference type="RefSeq" id="WP_136535064.1">
    <property type="nucleotide sequence ID" value="NZ_STGY01000054.1"/>
</dbReference>
<reference evidence="2" key="1">
    <citation type="submission" date="2019-04" db="EMBL/GenBank/DDBJ databases">
        <title>Nocardioides xinjiangensis sp. nov.</title>
        <authorList>
            <person name="Liu S."/>
        </authorList>
    </citation>
    <scope>NUCLEOTIDE SEQUENCE [LARGE SCALE GENOMIC DNA]</scope>
    <source>
        <strain evidence="2">18</strain>
    </source>
</reference>
<name>A0A4S8Q968_9ACTN</name>
<dbReference type="EMBL" id="STGY01000054">
    <property type="protein sequence ID" value="THV40868.1"/>
    <property type="molecule type" value="Genomic_DNA"/>
</dbReference>
<keyword evidence="2" id="KW-1185">Reference proteome</keyword>
<sequence length="136" mass="13906">MSIVTLTAENKSTLRTAAFGAVTLMSYAGIAGSAHKVATDGSLALASATGLTGHVLAEKQKDFKLDHKSSAALADQVLPALTASVAILKEQDAAEVDNFRSTVLVAIEAATRAHKGAPSPTMAEMTRKITAALDAA</sequence>
<evidence type="ECO:0000313" key="1">
    <source>
        <dbReference type="EMBL" id="THV40868.1"/>
    </source>
</evidence>
<organism evidence="1 2">
    <name type="scientific">Glycomyces buryatensis</name>
    <dbReference type="NCBI Taxonomy" id="2570927"/>
    <lineage>
        <taxon>Bacteria</taxon>
        <taxon>Bacillati</taxon>
        <taxon>Actinomycetota</taxon>
        <taxon>Actinomycetes</taxon>
        <taxon>Glycomycetales</taxon>
        <taxon>Glycomycetaceae</taxon>
        <taxon>Glycomyces</taxon>
    </lineage>
</organism>
<evidence type="ECO:0000313" key="2">
    <source>
        <dbReference type="Proteomes" id="UP000308760"/>
    </source>
</evidence>
<gene>
    <name evidence="1" type="ORF">FAB82_13520</name>
</gene>
<accession>A0A4S8Q968</accession>
<reference evidence="1 2" key="2">
    <citation type="submission" date="2019-05" db="EMBL/GenBank/DDBJ databases">
        <title>Glycomyces buryatensis sp. nov.</title>
        <authorList>
            <person name="Nikitina E."/>
        </authorList>
    </citation>
    <scope>NUCLEOTIDE SEQUENCE [LARGE SCALE GENOMIC DNA]</scope>
    <source>
        <strain evidence="1 2">18</strain>
    </source>
</reference>
<proteinExistence type="predicted"/>
<comment type="caution">
    <text evidence="1">The sequence shown here is derived from an EMBL/GenBank/DDBJ whole genome shotgun (WGS) entry which is preliminary data.</text>
</comment>
<dbReference type="OrthoDB" id="5188397at2"/>
<dbReference type="Proteomes" id="UP000308760">
    <property type="component" value="Unassembled WGS sequence"/>
</dbReference>
<protein>
    <submittedName>
        <fullName evidence="1">Uncharacterized protein</fullName>
    </submittedName>
</protein>